<name>A0A183JPL9_9TREM</name>
<proteinExistence type="predicted"/>
<accession>A0A183JPL9</accession>
<gene>
    <name evidence="1" type="ORF">SCUD_LOCUS4654</name>
</gene>
<sequence>MKVWQLNHLNQRTKLHLLYDGFLDLGEIPLPEEINCHDEVVELNTPPIPGLDYLAGSEHSWWRRAFRNALDELMNPKKVEAYEQADGVDKKTSTQKQQLESDEIHKHDDLNETLNNDIDTYLGWRLGPAKYWYDQLGLPLDINISEWTEWRRPLTSTTTTACSINNNNDSNSLSLHSSTNSEYEAHDCGNLNTNKLVNETVSEVPTFSTIKKENIDESFHRGYSDQMCSKQDPDSCQHRLSTESLFHSSPALRKCPIAN</sequence>
<evidence type="ECO:0000313" key="2">
    <source>
        <dbReference type="Proteomes" id="UP000279833"/>
    </source>
</evidence>
<protein>
    <submittedName>
        <fullName evidence="1 3">Uncharacterized protein</fullName>
    </submittedName>
</protein>
<dbReference type="EMBL" id="UZAK01006442">
    <property type="protein sequence ID" value="VDO90240.1"/>
    <property type="molecule type" value="Genomic_DNA"/>
</dbReference>
<dbReference type="Proteomes" id="UP000279833">
    <property type="component" value="Unassembled WGS sequence"/>
</dbReference>
<dbReference type="WBParaSite" id="SCUD_0000465601-mRNA-1">
    <property type="protein sequence ID" value="SCUD_0000465601-mRNA-1"/>
    <property type="gene ID" value="SCUD_0000465601"/>
</dbReference>
<evidence type="ECO:0000313" key="3">
    <source>
        <dbReference type="WBParaSite" id="SCUD_0000465601-mRNA-1"/>
    </source>
</evidence>
<evidence type="ECO:0000313" key="1">
    <source>
        <dbReference type="EMBL" id="VDO90240.1"/>
    </source>
</evidence>
<reference evidence="3" key="1">
    <citation type="submission" date="2016-06" db="UniProtKB">
        <authorList>
            <consortium name="WormBaseParasite"/>
        </authorList>
    </citation>
    <scope>IDENTIFICATION</scope>
</reference>
<reference evidence="1 2" key="2">
    <citation type="submission" date="2018-11" db="EMBL/GenBank/DDBJ databases">
        <authorList>
            <consortium name="Pathogen Informatics"/>
        </authorList>
    </citation>
    <scope>NUCLEOTIDE SEQUENCE [LARGE SCALE GENOMIC DNA]</scope>
    <source>
        <strain evidence="1">Dakar</strain>
        <strain evidence="2">Dakar, Senegal</strain>
    </source>
</reference>
<dbReference type="AlphaFoldDB" id="A0A183JPL9"/>
<keyword evidence="2" id="KW-1185">Reference proteome</keyword>
<dbReference type="STRING" id="6186.A0A183JPL9"/>
<organism evidence="3">
    <name type="scientific">Schistosoma curassoni</name>
    <dbReference type="NCBI Taxonomy" id="6186"/>
    <lineage>
        <taxon>Eukaryota</taxon>
        <taxon>Metazoa</taxon>
        <taxon>Spiralia</taxon>
        <taxon>Lophotrochozoa</taxon>
        <taxon>Platyhelminthes</taxon>
        <taxon>Trematoda</taxon>
        <taxon>Digenea</taxon>
        <taxon>Strigeidida</taxon>
        <taxon>Schistosomatoidea</taxon>
        <taxon>Schistosomatidae</taxon>
        <taxon>Schistosoma</taxon>
    </lineage>
</organism>